<dbReference type="Proteomes" id="UP000218765">
    <property type="component" value="Chromosome"/>
</dbReference>
<evidence type="ECO:0000256" key="8">
    <source>
        <dbReference type="ARBA" id="ARBA00022927"/>
    </source>
</evidence>
<dbReference type="SUPFAM" id="SSF52540">
    <property type="entry name" value="P-loop containing nucleoside triphosphate hydrolases"/>
    <property type="match status" value="1"/>
</dbReference>
<dbReference type="SMART" id="SM00382">
    <property type="entry name" value="AAA"/>
    <property type="match status" value="1"/>
</dbReference>
<dbReference type="PROSITE" id="PS51192">
    <property type="entry name" value="HELICASE_ATP_BIND_1"/>
    <property type="match status" value="1"/>
</dbReference>
<feature type="region of interest" description="Disordered" evidence="14">
    <location>
        <begin position="86"/>
        <end position="115"/>
    </location>
</feature>
<dbReference type="InterPro" id="IPR014001">
    <property type="entry name" value="Helicase_ATP-bd"/>
</dbReference>
<evidence type="ECO:0000256" key="13">
    <source>
        <dbReference type="NCBIfam" id="TIGR03499"/>
    </source>
</evidence>
<dbReference type="Gene3D" id="1.20.120.1380">
    <property type="entry name" value="Flagellar FlhF biosynthesis protein, N domain"/>
    <property type="match status" value="1"/>
</dbReference>
<gene>
    <name evidence="16" type="ORF">FOKN1_1494</name>
</gene>
<dbReference type="KEGG" id="ttc:FOKN1_1494"/>
<evidence type="ECO:0000313" key="16">
    <source>
        <dbReference type="EMBL" id="BAZ93890.1"/>
    </source>
</evidence>
<dbReference type="InterPro" id="IPR027417">
    <property type="entry name" value="P-loop_NTPase"/>
</dbReference>
<dbReference type="RefSeq" id="WP_096366042.1">
    <property type="nucleotide sequence ID" value="NZ_AP018052.1"/>
</dbReference>
<keyword evidence="5" id="KW-1003">Cell membrane</keyword>
<dbReference type="GO" id="GO:0015031">
    <property type="term" value="P:protein transport"/>
    <property type="evidence" value="ECO:0007669"/>
    <property type="project" value="UniProtKB-KW"/>
</dbReference>
<keyword evidence="8" id="KW-0653">Protein transport</keyword>
<evidence type="ECO:0000256" key="7">
    <source>
        <dbReference type="ARBA" id="ARBA00022795"/>
    </source>
</evidence>
<keyword evidence="6" id="KW-0547">Nucleotide-binding</keyword>
<name>A0A1Z4VQG7_9GAMM</name>
<dbReference type="AlphaFoldDB" id="A0A1Z4VQG7"/>
<keyword evidence="11" id="KW-1006">Bacterial flagellum protein export</keyword>
<evidence type="ECO:0000256" key="9">
    <source>
        <dbReference type="ARBA" id="ARBA00023134"/>
    </source>
</evidence>
<dbReference type="FunFam" id="3.40.50.300:FF:000695">
    <property type="entry name" value="Flagellar biosynthesis regulator FlhF"/>
    <property type="match status" value="1"/>
</dbReference>
<keyword evidence="9" id="KW-0342">GTP-binding</keyword>
<dbReference type="GO" id="GO:0006614">
    <property type="term" value="P:SRP-dependent cotranslational protein targeting to membrane"/>
    <property type="evidence" value="ECO:0007669"/>
    <property type="project" value="UniProtKB-UniRule"/>
</dbReference>
<comment type="subcellular location">
    <subcellularLocation>
        <location evidence="1">Cell membrane</location>
        <topology evidence="1">Peripheral membrane protein</topology>
        <orientation evidence="1">Cytoplasmic side</orientation>
    </subcellularLocation>
</comment>
<evidence type="ECO:0000256" key="3">
    <source>
        <dbReference type="ARBA" id="ARBA00014919"/>
    </source>
</evidence>
<dbReference type="GO" id="GO:0005525">
    <property type="term" value="F:GTP binding"/>
    <property type="evidence" value="ECO:0007669"/>
    <property type="project" value="UniProtKB-UniRule"/>
</dbReference>
<keyword evidence="16" id="KW-0969">Cilium</keyword>
<dbReference type="Gene3D" id="3.40.50.300">
    <property type="entry name" value="P-loop containing nucleotide triphosphate hydrolases"/>
    <property type="match status" value="1"/>
</dbReference>
<reference evidence="16 17" key="1">
    <citation type="submission" date="2017-05" db="EMBL/GenBank/DDBJ databases">
        <title>Thiocyanate degradation by Thiohalobacter thiocyanaticus FOKN1.</title>
        <authorList>
            <person name="Oshiki M."/>
            <person name="Fukushima T."/>
            <person name="Kawano S."/>
            <person name="Nakagawa J."/>
        </authorList>
    </citation>
    <scope>NUCLEOTIDE SEQUENCE [LARGE SCALE GENOMIC DNA]</scope>
    <source>
        <strain evidence="16 17">FOKN1</strain>
    </source>
</reference>
<proteinExistence type="inferred from homology"/>
<dbReference type="GO" id="GO:0005886">
    <property type="term" value="C:plasma membrane"/>
    <property type="evidence" value="ECO:0007669"/>
    <property type="project" value="UniProtKB-SubCell"/>
</dbReference>
<evidence type="ECO:0000256" key="5">
    <source>
        <dbReference type="ARBA" id="ARBA00022475"/>
    </source>
</evidence>
<keyword evidence="4" id="KW-0813">Transport</keyword>
<evidence type="ECO:0000256" key="6">
    <source>
        <dbReference type="ARBA" id="ARBA00022741"/>
    </source>
</evidence>
<accession>A0A1Z4VQG7</accession>
<dbReference type="OrthoDB" id="9778554at2"/>
<evidence type="ECO:0000256" key="2">
    <source>
        <dbReference type="ARBA" id="ARBA00008531"/>
    </source>
</evidence>
<dbReference type="PANTHER" id="PTHR43134">
    <property type="entry name" value="SIGNAL RECOGNITION PARTICLE RECEPTOR SUBUNIT ALPHA"/>
    <property type="match status" value="1"/>
</dbReference>
<evidence type="ECO:0000259" key="15">
    <source>
        <dbReference type="PROSITE" id="PS51192"/>
    </source>
</evidence>
<keyword evidence="16" id="KW-0966">Cell projection</keyword>
<dbReference type="InterPro" id="IPR003593">
    <property type="entry name" value="AAA+_ATPase"/>
</dbReference>
<dbReference type="InterPro" id="IPR020006">
    <property type="entry name" value="FlhF"/>
</dbReference>
<dbReference type="EMBL" id="AP018052">
    <property type="protein sequence ID" value="BAZ93890.1"/>
    <property type="molecule type" value="Genomic_DNA"/>
</dbReference>
<dbReference type="Pfam" id="PF00448">
    <property type="entry name" value="SRP54"/>
    <property type="match status" value="1"/>
</dbReference>
<evidence type="ECO:0000256" key="1">
    <source>
        <dbReference type="ARBA" id="ARBA00004413"/>
    </source>
</evidence>
<evidence type="ECO:0000256" key="14">
    <source>
        <dbReference type="SAM" id="MobiDB-lite"/>
    </source>
</evidence>
<keyword evidence="16" id="KW-0282">Flagellum</keyword>
<dbReference type="PANTHER" id="PTHR43134:SF3">
    <property type="entry name" value="FLAGELLAR BIOSYNTHESIS PROTEIN FLHF"/>
    <property type="match status" value="1"/>
</dbReference>
<keyword evidence="17" id="KW-1185">Reference proteome</keyword>
<dbReference type="GO" id="GO:0005047">
    <property type="term" value="F:signal recognition particle binding"/>
    <property type="evidence" value="ECO:0007669"/>
    <property type="project" value="TreeGrafter"/>
</dbReference>
<sequence length="432" mass="46279">MKIKRFFAQDMRHAIRKVREELGADAVILSNRKLDQGIEIIAAIDYDESLVGGGADAVPEAAAAQPGAPAPETAGTYDARARYSEAPVQAQADAPAQPATASAGSQTRARNPLADIEWDHDPAIIEMRREIQEMRGLLENQLAHLAWGELNRRRPAEAGILRRLSALGLPSALCTELAQAAGETADPEQGWRRALALLAQRLPVTDDDILSQGGIVALVGSTGVGKTTTVAKLAARYALRHGPRSVALVTTDSYRIGAHEQLFTYGRILGVPVQVAGDHNELHNALQSLRDKRLVLIDTAGMSQRDLRLSEQFTTLREAGLPIRSYLVMSATTQAGVLEEAVRAFNQGRLDGCILTKVDEAAALGGAISIIAGHQLPLAYVGDGQRVPEDLHPARAQNLVNRALSLQQQAGQETHDDTLAERFGAIAASGRV</sequence>
<dbReference type="InterPro" id="IPR000897">
    <property type="entry name" value="SRP54_GTPase_dom"/>
</dbReference>
<evidence type="ECO:0000256" key="11">
    <source>
        <dbReference type="ARBA" id="ARBA00023225"/>
    </source>
</evidence>
<evidence type="ECO:0000256" key="12">
    <source>
        <dbReference type="ARBA" id="ARBA00025337"/>
    </source>
</evidence>
<comment type="similarity">
    <text evidence="2">Belongs to the GTP-binding SRP family.</text>
</comment>
<organism evidence="16 17">
    <name type="scientific">Thiohalobacter thiocyanaticus</name>
    <dbReference type="NCBI Taxonomy" id="585455"/>
    <lineage>
        <taxon>Bacteria</taxon>
        <taxon>Pseudomonadati</taxon>
        <taxon>Pseudomonadota</taxon>
        <taxon>Gammaproteobacteria</taxon>
        <taxon>Thiohalobacterales</taxon>
        <taxon>Thiohalobacteraceae</taxon>
        <taxon>Thiohalobacter</taxon>
    </lineage>
</organism>
<keyword evidence="7" id="KW-1005">Bacterial flagellum biogenesis</keyword>
<dbReference type="GO" id="GO:0003924">
    <property type="term" value="F:GTPase activity"/>
    <property type="evidence" value="ECO:0007669"/>
    <property type="project" value="UniProtKB-UniRule"/>
</dbReference>
<dbReference type="InterPro" id="IPR047040">
    <property type="entry name" value="FlhF__GTPase_dom"/>
</dbReference>
<feature type="domain" description="Helicase ATP-binding" evidence="15">
    <location>
        <begin position="207"/>
        <end position="351"/>
    </location>
</feature>
<dbReference type="SMART" id="SM00962">
    <property type="entry name" value="SRP54"/>
    <property type="match status" value="1"/>
</dbReference>
<dbReference type="GO" id="GO:0044781">
    <property type="term" value="P:bacterial-type flagellum organization"/>
    <property type="evidence" value="ECO:0007669"/>
    <property type="project" value="UniProtKB-UniRule"/>
</dbReference>
<evidence type="ECO:0000313" key="17">
    <source>
        <dbReference type="Proteomes" id="UP000218765"/>
    </source>
</evidence>
<keyword evidence="10" id="KW-0472">Membrane</keyword>
<feature type="compositionally biased region" description="Low complexity" evidence="14">
    <location>
        <begin position="86"/>
        <end position="103"/>
    </location>
</feature>
<dbReference type="CDD" id="cd17873">
    <property type="entry name" value="FlhF"/>
    <property type="match status" value="1"/>
</dbReference>
<evidence type="ECO:0000256" key="4">
    <source>
        <dbReference type="ARBA" id="ARBA00022448"/>
    </source>
</evidence>
<dbReference type="NCBIfam" id="TIGR03499">
    <property type="entry name" value="FlhF"/>
    <property type="match status" value="1"/>
</dbReference>
<comment type="function">
    <text evidence="12">Necessary for flagellar biosynthesis. May be involved in translocation of the flagellum.</text>
</comment>
<protein>
    <recommendedName>
        <fullName evidence="3 13">Flagellar biosynthesis protein FlhF</fullName>
    </recommendedName>
</protein>
<evidence type="ECO:0000256" key="10">
    <source>
        <dbReference type="ARBA" id="ARBA00023136"/>
    </source>
</evidence>